<dbReference type="VEuPathDB" id="FungiDB:H257_02383"/>
<dbReference type="SMART" id="SM00415">
    <property type="entry name" value="HSF"/>
    <property type="match status" value="1"/>
</dbReference>
<dbReference type="InterPro" id="IPR036388">
    <property type="entry name" value="WH-like_DNA-bd_sf"/>
</dbReference>
<gene>
    <name evidence="7" type="ORF">H257_02383</name>
</gene>
<evidence type="ECO:0000256" key="5">
    <source>
        <dbReference type="SAM" id="MobiDB-lite"/>
    </source>
</evidence>
<name>W4H3H8_APHAT</name>
<dbReference type="InterPro" id="IPR036390">
    <property type="entry name" value="WH_DNA-bd_sf"/>
</dbReference>
<dbReference type="EMBL" id="KI913117">
    <property type="protein sequence ID" value="ETV85819.1"/>
    <property type="molecule type" value="Genomic_DNA"/>
</dbReference>
<comment type="subcellular location">
    <subcellularLocation>
        <location evidence="1">Nucleus</location>
    </subcellularLocation>
</comment>
<dbReference type="GeneID" id="20804379"/>
<dbReference type="SUPFAM" id="SSF46785">
    <property type="entry name" value="Winged helix' DNA-binding domain"/>
    <property type="match status" value="1"/>
</dbReference>
<evidence type="ECO:0000256" key="4">
    <source>
        <dbReference type="RuleBase" id="RU004020"/>
    </source>
</evidence>
<dbReference type="InterPro" id="IPR000232">
    <property type="entry name" value="HSF_DNA-bd"/>
</dbReference>
<dbReference type="PANTHER" id="PTHR10015:SF206">
    <property type="entry name" value="HSF-TYPE DNA-BINDING DOMAIN-CONTAINING PROTEIN"/>
    <property type="match status" value="1"/>
</dbReference>
<sequence length="332" mass="37018">MTAPENQNPSTNDMVNQGAKPTKASGAVSAFVMKLDQVVNDPATDDVITWKRGPDGALVEPHSLVVLDKSKFSETVMPQYFRGSKYCSFIRQLNGTFTLKVPSLLTSHAAYDFSHVGVVNGADPPAFTHPFFRQDDRSLLSRIERRKQDKRSRTTQPDDVKTVKKVEDKIVESYAPTSARRLGDNESARYIEAVQAIRDMLASAQMFGMTHLFMERVKEFLHVERKDFSDLQDGDVLQLLDNIILGKTTDAHVVATVPASPDDPSSATSTTTSSVDDGDDIHHRRHDNIVLHHGNDLHSRVKLENDGDDDDDDGFLDFDVDELEELLADHNL</sequence>
<dbReference type="Gene3D" id="1.10.10.10">
    <property type="entry name" value="Winged helix-like DNA-binding domain superfamily/Winged helix DNA-binding domain"/>
    <property type="match status" value="1"/>
</dbReference>
<feature type="domain" description="HSF-type DNA-binding" evidence="6">
    <location>
        <begin position="27"/>
        <end position="146"/>
    </location>
</feature>
<dbReference type="AlphaFoldDB" id="W4H3H8"/>
<keyword evidence="3" id="KW-0539">Nucleus</keyword>
<dbReference type="Pfam" id="PF00447">
    <property type="entry name" value="HSF_DNA-bind"/>
    <property type="match status" value="1"/>
</dbReference>
<feature type="compositionally biased region" description="Low complexity" evidence="5">
    <location>
        <begin position="257"/>
        <end position="275"/>
    </location>
</feature>
<dbReference type="STRING" id="112090.W4H3H8"/>
<proteinExistence type="inferred from homology"/>
<protein>
    <recommendedName>
        <fullName evidence="6">HSF-type DNA-binding domain-containing protein</fullName>
    </recommendedName>
</protein>
<dbReference type="PANTHER" id="PTHR10015">
    <property type="entry name" value="HEAT SHOCK TRANSCRIPTION FACTOR"/>
    <property type="match status" value="1"/>
</dbReference>
<comment type="similarity">
    <text evidence="4">Belongs to the HSF family.</text>
</comment>
<evidence type="ECO:0000256" key="2">
    <source>
        <dbReference type="ARBA" id="ARBA00023125"/>
    </source>
</evidence>
<feature type="compositionally biased region" description="Polar residues" evidence="5">
    <location>
        <begin position="1"/>
        <end position="15"/>
    </location>
</feature>
<evidence type="ECO:0000259" key="6">
    <source>
        <dbReference type="SMART" id="SM00415"/>
    </source>
</evidence>
<reference evidence="7" key="1">
    <citation type="submission" date="2013-12" db="EMBL/GenBank/DDBJ databases">
        <title>The Genome Sequence of Aphanomyces astaci APO3.</title>
        <authorList>
            <consortium name="The Broad Institute Genomics Platform"/>
            <person name="Russ C."/>
            <person name="Tyler B."/>
            <person name="van West P."/>
            <person name="Dieguez-Uribeondo J."/>
            <person name="Young S.K."/>
            <person name="Zeng Q."/>
            <person name="Gargeya S."/>
            <person name="Fitzgerald M."/>
            <person name="Abouelleil A."/>
            <person name="Alvarado L."/>
            <person name="Chapman S.B."/>
            <person name="Gainer-Dewar J."/>
            <person name="Goldberg J."/>
            <person name="Griggs A."/>
            <person name="Gujja S."/>
            <person name="Hansen M."/>
            <person name="Howarth C."/>
            <person name="Imamovic A."/>
            <person name="Ireland A."/>
            <person name="Larimer J."/>
            <person name="McCowan C."/>
            <person name="Murphy C."/>
            <person name="Pearson M."/>
            <person name="Poon T.W."/>
            <person name="Priest M."/>
            <person name="Roberts A."/>
            <person name="Saif S."/>
            <person name="Shea T."/>
            <person name="Sykes S."/>
            <person name="Wortman J."/>
            <person name="Nusbaum C."/>
            <person name="Birren B."/>
        </authorList>
    </citation>
    <scope>NUCLEOTIDE SEQUENCE [LARGE SCALE GENOMIC DNA]</scope>
    <source>
        <strain evidence="7">APO3</strain>
    </source>
</reference>
<dbReference type="GO" id="GO:0005634">
    <property type="term" value="C:nucleus"/>
    <property type="evidence" value="ECO:0007669"/>
    <property type="project" value="UniProtKB-SubCell"/>
</dbReference>
<evidence type="ECO:0000256" key="1">
    <source>
        <dbReference type="ARBA" id="ARBA00004123"/>
    </source>
</evidence>
<keyword evidence="2" id="KW-0238">DNA-binding</keyword>
<dbReference type="GO" id="GO:0003700">
    <property type="term" value="F:DNA-binding transcription factor activity"/>
    <property type="evidence" value="ECO:0007669"/>
    <property type="project" value="InterPro"/>
</dbReference>
<evidence type="ECO:0000313" key="7">
    <source>
        <dbReference type="EMBL" id="ETV85819.1"/>
    </source>
</evidence>
<dbReference type="RefSeq" id="XP_009824291.1">
    <property type="nucleotide sequence ID" value="XM_009825989.1"/>
</dbReference>
<organism evidence="7">
    <name type="scientific">Aphanomyces astaci</name>
    <name type="common">Crayfish plague agent</name>
    <dbReference type="NCBI Taxonomy" id="112090"/>
    <lineage>
        <taxon>Eukaryota</taxon>
        <taxon>Sar</taxon>
        <taxon>Stramenopiles</taxon>
        <taxon>Oomycota</taxon>
        <taxon>Saprolegniomycetes</taxon>
        <taxon>Saprolegniales</taxon>
        <taxon>Verrucalvaceae</taxon>
        <taxon>Aphanomyces</taxon>
    </lineage>
</organism>
<evidence type="ECO:0000256" key="3">
    <source>
        <dbReference type="ARBA" id="ARBA00023242"/>
    </source>
</evidence>
<feature type="region of interest" description="Disordered" evidence="5">
    <location>
        <begin position="257"/>
        <end position="281"/>
    </location>
</feature>
<dbReference type="GO" id="GO:0043565">
    <property type="term" value="F:sequence-specific DNA binding"/>
    <property type="evidence" value="ECO:0007669"/>
    <property type="project" value="InterPro"/>
</dbReference>
<dbReference type="OrthoDB" id="77161at2759"/>
<feature type="region of interest" description="Disordered" evidence="5">
    <location>
        <begin position="1"/>
        <end position="21"/>
    </location>
</feature>
<accession>W4H3H8</accession>